<protein>
    <submittedName>
        <fullName evidence="5">Polyprenol monophosphomannose synthase</fullName>
    </submittedName>
</protein>
<feature type="domain" description="Glycosyltransferase 2-like" evidence="4">
    <location>
        <begin position="10"/>
        <end position="176"/>
    </location>
</feature>
<dbReference type="Gene3D" id="3.90.550.10">
    <property type="entry name" value="Spore Coat Polysaccharide Biosynthesis Protein SpsA, Chain A"/>
    <property type="match status" value="1"/>
</dbReference>
<evidence type="ECO:0000256" key="2">
    <source>
        <dbReference type="ARBA" id="ARBA00022676"/>
    </source>
</evidence>
<dbReference type="PANTHER" id="PTHR43398:SF1">
    <property type="entry name" value="DOLICHOL-PHOSPHATE MANNOSYLTRANSFERASE SUBUNIT 1"/>
    <property type="match status" value="1"/>
</dbReference>
<dbReference type="PANTHER" id="PTHR43398">
    <property type="entry name" value="DOLICHOL-PHOSPHATE MANNOSYLTRANSFERASE SUBUNIT 1"/>
    <property type="match status" value="1"/>
</dbReference>
<keyword evidence="6" id="KW-1185">Reference proteome</keyword>
<evidence type="ECO:0000313" key="6">
    <source>
        <dbReference type="Proteomes" id="UP001500121"/>
    </source>
</evidence>
<evidence type="ECO:0000313" key="5">
    <source>
        <dbReference type="EMBL" id="GAA4751514.1"/>
    </source>
</evidence>
<evidence type="ECO:0000256" key="3">
    <source>
        <dbReference type="ARBA" id="ARBA00022679"/>
    </source>
</evidence>
<dbReference type="InterPro" id="IPR039528">
    <property type="entry name" value="DPM1-like"/>
</dbReference>
<organism evidence="5 6">
    <name type="scientific">Amnibacterium soli</name>
    <dbReference type="NCBI Taxonomy" id="1282736"/>
    <lineage>
        <taxon>Bacteria</taxon>
        <taxon>Bacillati</taxon>
        <taxon>Actinomycetota</taxon>
        <taxon>Actinomycetes</taxon>
        <taxon>Micrococcales</taxon>
        <taxon>Microbacteriaceae</taxon>
        <taxon>Amnibacterium</taxon>
    </lineage>
</organism>
<dbReference type="InterPro" id="IPR029044">
    <property type="entry name" value="Nucleotide-diphossugar_trans"/>
</dbReference>
<comment type="similarity">
    <text evidence="1">Belongs to the glycosyltransferase 2 family.</text>
</comment>
<evidence type="ECO:0000256" key="1">
    <source>
        <dbReference type="ARBA" id="ARBA00006739"/>
    </source>
</evidence>
<dbReference type="Pfam" id="PF00535">
    <property type="entry name" value="Glycos_transf_2"/>
    <property type="match status" value="1"/>
</dbReference>
<evidence type="ECO:0000259" key="4">
    <source>
        <dbReference type="Pfam" id="PF00535"/>
    </source>
</evidence>
<dbReference type="RefSeq" id="WP_345481595.1">
    <property type="nucleotide sequence ID" value="NZ_BAABLP010000005.1"/>
</dbReference>
<dbReference type="CDD" id="cd06442">
    <property type="entry name" value="DPM1_like"/>
    <property type="match status" value="1"/>
</dbReference>
<accession>A0ABP8ZB10</accession>
<proteinExistence type="inferred from homology"/>
<gene>
    <name evidence="5" type="ORF">GCM10025783_25130</name>
</gene>
<dbReference type="SUPFAM" id="SSF53448">
    <property type="entry name" value="Nucleotide-diphospho-sugar transferases"/>
    <property type="match status" value="1"/>
</dbReference>
<keyword evidence="3" id="KW-0808">Transferase</keyword>
<dbReference type="Proteomes" id="UP001500121">
    <property type="component" value="Unassembled WGS sequence"/>
</dbReference>
<name>A0ABP8ZB10_9MICO</name>
<sequence>MTGAGLRTVIVVPTYDERENIRTAVRNVLTALPDAHLLVVDDASPDGTGAIAEEISAADPRVHVLHRQTKNGLGGAYLAGFAWALERDYDVVGEFDADGSHPASALPAMQDALTRDASIALVIGSRWIRGGRVIDWPRSRELLSRGGNAYARLALGLHVHDVTAGFRLYRASTLRRLALDSVVSRGYCFQVDLTVRVLAAGGRIAEVPIEFRERQLGVSKMSRSIVLEAMWMVTVWGVARLVGRPGRVLAAHVGLPVADLAARLDDGSPSDAGR</sequence>
<dbReference type="InterPro" id="IPR001173">
    <property type="entry name" value="Glyco_trans_2-like"/>
</dbReference>
<comment type="caution">
    <text evidence="5">The sequence shown here is derived from an EMBL/GenBank/DDBJ whole genome shotgun (WGS) entry which is preliminary data.</text>
</comment>
<reference evidence="6" key="1">
    <citation type="journal article" date="2019" name="Int. J. Syst. Evol. Microbiol.">
        <title>The Global Catalogue of Microorganisms (GCM) 10K type strain sequencing project: providing services to taxonomists for standard genome sequencing and annotation.</title>
        <authorList>
            <consortium name="The Broad Institute Genomics Platform"/>
            <consortium name="The Broad Institute Genome Sequencing Center for Infectious Disease"/>
            <person name="Wu L."/>
            <person name="Ma J."/>
        </authorList>
    </citation>
    <scope>NUCLEOTIDE SEQUENCE [LARGE SCALE GENOMIC DNA]</scope>
    <source>
        <strain evidence="6">JCM 19015</strain>
    </source>
</reference>
<keyword evidence="2" id="KW-0328">Glycosyltransferase</keyword>
<dbReference type="EMBL" id="BAABLP010000005">
    <property type="protein sequence ID" value="GAA4751514.1"/>
    <property type="molecule type" value="Genomic_DNA"/>
</dbReference>